<name>A0A0H3J149_CLOPA</name>
<dbReference type="InterPro" id="IPR006067">
    <property type="entry name" value="NO2/SO3_Rdtase_4Fe4S_dom"/>
</dbReference>
<dbReference type="Pfam" id="PF03460">
    <property type="entry name" value="NIR_SIR_ferr"/>
    <property type="match status" value="1"/>
</dbReference>
<evidence type="ECO:0000313" key="10">
    <source>
        <dbReference type="EMBL" id="KRU13578.1"/>
    </source>
</evidence>
<keyword evidence="1" id="KW-0004">4Fe-4S</keyword>
<sequence>MKTLNDILLKEIDDFRNLGYKFLNNEISKMDFKKVSGGMGVYAHRNKKDFMIRLRIPSGIASRKDLKLIYNFANKYNLKGIHFTTRQAVQLHGIDIDGICHIMKEGIENGLYSRGSGGNFPRNVAISPLSGVEKNEAFDVSPYALAVGKYFLDRIYSYKLPRKLKVSFSSNYEDASHVTVVDLGFLAVKKNEKEYFKIYFGGGLGRNPKLSVEFPDLIYPKDVLYHIEAMTKFFIAEGDYKNSGKARVRYILDRMGKENFINCYKNHLKKVIVNENLDLNVKNKVYSKKGLETSIEHPRLFPQRQARLYSVYIHPIGGQLQLKDLKLILEETENIEDVEIRLSLTEGIYIRNLNGKEAESLLKSTEHIGGTTKLEHSVSCIGVPICQMGILNTQNTLKEIVDYFHKNNFTKDILPQIHLSGCPNSCGVHEIGKIGFCGKMKRINGDLKNVFELHLNGTLGIGKTKLAEYKGDILQEKVPDFLYELAISIDESMEEFSEYIQNHKENLNNILNKYIV</sequence>
<dbReference type="EMBL" id="JPGY02000001">
    <property type="protein sequence ID" value="KRU13578.1"/>
    <property type="molecule type" value="Genomic_DNA"/>
</dbReference>
<evidence type="ECO:0000256" key="3">
    <source>
        <dbReference type="ARBA" id="ARBA00022723"/>
    </source>
</evidence>
<dbReference type="AlphaFoldDB" id="A0A0H3J149"/>
<dbReference type="GO" id="GO:0020037">
    <property type="term" value="F:heme binding"/>
    <property type="evidence" value="ECO:0007669"/>
    <property type="project" value="InterPro"/>
</dbReference>
<dbReference type="InterPro" id="IPR006066">
    <property type="entry name" value="NO2/SO3_Rdtase_FeS/sirohaem_BS"/>
</dbReference>
<organism evidence="9 12">
    <name type="scientific">Clostridium pasteurianum DSM 525 = ATCC 6013</name>
    <dbReference type="NCBI Taxonomy" id="1262449"/>
    <lineage>
        <taxon>Bacteria</taxon>
        <taxon>Bacillati</taxon>
        <taxon>Bacillota</taxon>
        <taxon>Clostridia</taxon>
        <taxon>Eubacteriales</taxon>
        <taxon>Clostridiaceae</taxon>
        <taxon>Clostridium</taxon>
    </lineage>
</organism>
<dbReference type="PANTHER" id="PTHR32439:SF9">
    <property type="entry name" value="BLR3264 PROTEIN"/>
    <property type="match status" value="1"/>
</dbReference>
<evidence type="ECO:0000313" key="11">
    <source>
        <dbReference type="Proteomes" id="UP000028042"/>
    </source>
</evidence>
<evidence type="ECO:0000256" key="1">
    <source>
        <dbReference type="ARBA" id="ARBA00022485"/>
    </source>
</evidence>
<dbReference type="SUPFAM" id="SSF55124">
    <property type="entry name" value="Nitrite/Sulfite reductase N-terminal domain-like"/>
    <property type="match status" value="2"/>
</dbReference>
<dbReference type="InterPro" id="IPR045854">
    <property type="entry name" value="NO2/SO3_Rdtase_4Fe4S_sf"/>
</dbReference>
<dbReference type="GeneID" id="93072566"/>
<keyword evidence="6" id="KW-0411">Iron-sulfur</keyword>
<dbReference type="InterPro" id="IPR051329">
    <property type="entry name" value="NIR_SIR_4Fe-4S"/>
</dbReference>
<evidence type="ECO:0000256" key="5">
    <source>
        <dbReference type="ARBA" id="ARBA00023004"/>
    </source>
</evidence>
<dbReference type="GO" id="GO:0050311">
    <property type="term" value="F:sulfite reductase (ferredoxin) activity"/>
    <property type="evidence" value="ECO:0007669"/>
    <property type="project" value="UniProtKB-EC"/>
</dbReference>
<reference evidence="9 12" key="1">
    <citation type="journal article" date="2015" name="Genome Announc.">
        <title>Complete Genome Sequence of the Nitrogen-Fixing and Solvent-Producing Clostridium pasteurianum DSM 525.</title>
        <authorList>
            <person name="Poehlein A."/>
            <person name="Grosse-Honebrink A."/>
            <person name="Zhang Y."/>
            <person name="Minton N.P."/>
            <person name="Daniel R."/>
        </authorList>
    </citation>
    <scope>NUCLEOTIDE SEQUENCE [LARGE SCALE GENOMIC DNA]</scope>
    <source>
        <strain evidence="9">DSM 525</strain>
        <strain evidence="12">DSM 525 / ATCC 6013</strain>
    </source>
</reference>
<dbReference type="Pfam" id="PF01077">
    <property type="entry name" value="NIR_SIR"/>
    <property type="match status" value="1"/>
</dbReference>
<protein>
    <submittedName>
        <fullName evidence="10">Ferredoxin--nitrite reductase</fullName>
        <ecNumber evidence="10">1.7.7.1</ecNumber>
    </submittedName>
    <submittedName>
        <fullName evidence="9">Sulfite reductase</fullName>
        <ecNumber evidence="9">1.8.7.1</ecNumber>
    </submittedName>
</protein>
<evidence type="ECO:0000259" key="8">
    <source>
        <dbReference type="Pfam" id="PF03460"/>
    </source>
</evidence>
<keyword evidence="12" id="KW-1185">Reference proteome</keyword>
<evidence type="ECO:0000259" key="7">
    <source>
        <dbReference type="Pfam" id="PF01077"/>
    </source>
</evidence>
<dbReference type="Proteomes" id="UP000028042">
    <property type="component" value="Unassembled WGS sequence"/>
</dbReference>
<dbReference type="Gene3D" id="3.90.480.10">
    <property type="entry name" value="Sulfite Reductase Hemoprotein,Domain 2"/>
    <property type="match status" value="1"/>
</dbReference>
<dbReference type="KEGG" id="cpae:CPAST_c03220"/>
<evidence type="ECO:0000313" key="12">
    <source>
        <dbReference type="Proteomes" id="UP000030905"/>
    </source>
</evidence>
<dbReference type="GO" id="GO:0048307">
    <property type="term" value="F:ferredoxin-nitrite reductase activity"/>
    <property type="evidence" value="ECO:0007669"/>
    <property type="project" value="UniProtKB-EC"/>
</dbReference>
<dbReference type="GO" id="GO:0046872">
    <property type="term" value="F:metal ion binding"/>
    <property type="evidence" value="ECO:0007669"/>
    <property type="project" value="UniProtKB-KW"/>
</dbReference>
<dbReference type="SUPFAM" id="SSF56014">
    <property type="entry name" value="Nitrite and sulphite reductase 4Fe-4S domain-like"/>
    <property type="match status" value="2"/>
</dbReference>
<reference evidence="10" key="2">
    <citation type="submission" date="2015-10" db="EMBL/GenBank/DDBJ databases">
        <title>Improved Draft Genome Sequence of Clostridium pasteurianum Strain ATCC 6013 (DSM 525) Using a Hybrid Next-Generation Sequencing Approach.</title>
        <authorList>
            <person name="Pyne M.E."/>
            <person name="Utturkar S.M."/>
            <person name="Brown S.D."/>
            <person name="Moo-Young M."/>
            <person name="Chung D.A."/>
            <person name="Chou P.C."/>
        </authorList>
    </citation>
    <scope>NUCLEOTIDE SEQUENCE</scope>
    <source>
        <strain evidence="10">ATCC 6013</strain>
    </source>
</reference>
<keyword evidence="3" id="KW-0479">Metal-binding</keyword>
<dbReference type="RefSeq" id="WP_003440845.1">
    <property type="nucleotide sequence ID" value="NZ_ANZB01000001.1"/>
</dbReference>
<dbReference type="PATRIC" id="fig|1262449.3.peg.213"/>
<proteinExistence type="predicted"/>
<dbReference type="GO" id="GO:0051539">
    <property type="term" value="F:4 iron, 4 sulfur cluster binding"/>
    <property type="evidence" value="ECO:0007669"/>
    <property type="project" value="UniProtKB-KW"/>
</dbReference>
<dbReference type="eggNOG" id="COG0155">
    <property type="taxonomic scope" value="Bacteria"/>
</dbReference>
<dbReference type="PRINTS" id="PR00397">
    <property type="entry name" value="SIROHAEM"/>
</dbReference>
<dbReference type="Proteomes" id="UP000030905">
    <property type="component" value="Chromosome"/>
</dbReference>
<dbReference type="EC" id="1.7.7.1" evidence="10"/>
<dbReference type="EMBL" id="CP009268">
    <property type="protein sequence ID" value="AJA50410.1"/>
    <property type="molecule type" value="Genomic_DNA"/>
</dbReference>
<dbReference type="InterPro" id="IPR005117">
    <property type="entry name" value="NiRdtase/SiRdtase_haem-b_fer"/>
</dbReference>
<evidence type="ECO:0000256" key="6">
    <source>
        <dbReference type="ARBA" id="ARBA00023014"/>
    </source>
</evidence>
<dbReference type="KEGG" id="cpat:CLPA_c03220"/>
<keyword evidence="2" id="KW-0349">Heme</keyword>
<gene>
    <name evidence="9" type="primary">sir1</name>
    <name evidence="9" type="ORF">CLPA_c03220</name>
    <name evidence="10" type="ORF">CP6013_02826</name>
</gene>
<evidence type="ECO:0000313" key="9">
    <source>
        <dbReference type="EMBL" id="AJA50410.1"/>
    </source>
</evidence>
<evidence type="ECO:0000256" key="2">
    <source>
        <dbReference type="ARBA" id="ARBA00022617"/>
    </source>
</evidence>
<keyword evidence="4 9" id="KW-0560">Oxidoreductase</keyword>
<feature type="domain" description="Nitrite/Sulfite reductase ferredoxin-like" evidence="8">
    <location>
        <begin position="43"/>
        <end position="105"/>
    </location>
</feature>
<dbReference type="InterPro" id="IPR036136">
    <property type="entry name" value="Nit/Sulf_reduc_fer-like_dom_sf"/>
</dbReference>
<dbReference type="EC" id="1.8.7.1" evidence="9"/>
<reference evidence="10 11" key="3">
    <citation type="journal article" name="Genome Announc.">
        <title>Improved Draft Genome Sequence of Clostridium pasteurianum Strain ATCC 6013 (DSM 525) Using a Hybrid Next-Generation Sequencing Approach.</title>
        <authorList>
            <person name="Pyne M.E."/>
            <person name="Utturkar S."/>
            <person name="Brown S.D."/>
            <person name="Moo-Young M."/>
            <person name="Chung D.A."/>
            <person name="Chou C.P."/>
        </authorList>
    </citation>
    <scope>NUCLEOTIDE SEQUENCE [LARGE SCALE GENOMIC DNA]</scope>
    <source>
        <strain evidence="10 11">ATCC 6013</strain>
    </source>
</reference>
<evidence type="ECO:0000256" key="4">
    <source>
        <dbReference type="ARBA" id="ARBA00023002"/>
    </source>
</evidence>
<keyword evidence="5" id="KW-0408">Iron</keyword>
<dbReference type="PANTHER" id="PTHR32439">
    <property type="entry name" value="FERREDOXIN--NITRITE REDUCTASE, CHLOROPLASTIC"/>
    <property type="match status" value="1"/>
</dbReference>
<feature type="domain" description="Nitrite/sulphite reductase 4Fe-4S" evidence="7">
    <location>
        <begin position="118"/>
        <end position="270"/>
    </location>
</feature>
<dbReference type="Gene3D" id="3.30.413.10">
    <property type="entry name" value="Sulfite Reductase Hemoprotein, domain 1"/>
    <property type="match status" value="2"/>
</dbReference>
<accession>A0A0H3J149</accession>